<name>A0A4C1V9T4_EUMVA</name>
<proteinExistence type="predicted"/>
<dbReference type="Proteomes" id="UP000299102">
    <property type="component" value="Unassembled WGS sequence"/>
</dbReference>
<organism evidence="1 2">
    <name type="scientific">Eumeta variegata</name>
    <name type="common">Bagworm moth</name>
    <name type="synonym">Eumeta japonica</name>
    <dbReference type="NCBI Taxonomy" id="151549"/>
    <lineage>
        <taxon>Eukaryota</taxon>
        <taxon>Metazoa</taxon>
        <taxon>Ecdysozoa</taxon>
        <taxon>Arthropoda</taxon>
        <taxon>Hexapoda</taxon>
        <taxon>Insecta</taxon>
        <taxon>Pterygota</taxon>
        <taxon>Neoptera</taxon>
        <taxon>Endopterygota</taxon>
        <taxon>Lepidoptera</taxon>
        <taxon>Glossata</taxon>
        <taxon>Ditrysia</taxon>
        <taxon>Tineoidea</taxon>
        <taxon>Psychidae</taxon>
        <taxon>Oiketicinae</taxon>
        <taxon>Eumeta</taxon>
    </lineage>
</organism>
<dbReference type="AlphaFoldDB" id="A0A4C1V9T4"/>
<evidence type="ECO:0000313" key="1">
    <source>
        <dbReference type="EMBL" id="GBP35493.1"/>
    </source>
</evidence>
<comment type="caution">
    <text evidence="1">The sequence shown here is derived from an EMBL/GenBank/DDBJ whole genome shotgun (WGS) entry which is preliminary data.</text>
</comment>
<evidence type="ECO:0000313" key="2">
    <source>
        <dbReference type="Proteomes" id="UP000299102"/>
    </source>
</evidence>
<reference evidence="1 2" key="1">
    <citation type="journal article" date="2019" name="Commun. Biol.">
        <title>The bagworm genome reveals a unique fibroin gene that provides high tensile strength.</title>
        <authorList>
            <person name="Kono N."/>
            <person name="Nakamura H."/>
            <person name="Ohtoshi R."/>
            <person name="Tomita M."/>
            <person name="Numata K."/>
            <person name="Arakawa K."/>
        </authorList>
    </citation>
    <scope>NUCLEOTIDE SEQUENCE [LARGE SCALE GENOMIC DNA]</scope>
</reference>
<protein>
    <submittedName>
        <fullName evidence="1">Uncharacterized protein</fullName>
    </submittedName>
</protein>
<accession>A0A4C1V9T4</accession>
<gene>
    <name evidence="1" type="ORF">EVAR_20003_1</name>
</gene>
<keyword evidence="2" id="KW-1185">Reference proteome</keyword>
<dbReference type="EMBL" id="BGZK01000304">
    <property type="protein sequence ID" value="GBP35493.1"/>
    <property type="molecule type" value="Genomic_DNA"/>
</dbReference>
<sequence length="70" mass="7749">MFIDFDFIFDGTKIAESEGERERFRVASVEDRAARLMSAGARPPRPPRQVMTGSRYGRGGAALAYDLPSP</sequence>